<evidence type="ECO:0000313" key="3">
    <source>
        <dbReference type="Proteomes" id="UP000634455"/>
    </source>
</evidence>
<comment type="caution">
    <text evidence="2">The sequence shown here is derived from an EMBL/GenBank/DDBJ whole genome shotgun (WGS) entry which is preliminary data.</text>
</comment>
<accession>A0ABQ3CUD7</accession>
<dbReference type="RefSeq" id="WP_189638933.1">
    <property type="nucleotide sequence ID" value="NZ_BMZF01000001.1"/>
</dbReference>
<keyword evidence="3" id="KW-1185">Reference proteome</keyword>
<reference evidence="3" key="1">
    <citation type="journal article" date="2019" name="Int. J. Syst. Evol. Microbiol.">
        <title>The Global Catalogue of Microorganisms (GCM) 10K type strain sequencing project: providing services to taxonomists for standard genome sequencing and annotation.</title>
        <authorList>
            <consortium name="The Broad Institute Genomics Platform"/>
            <consortium name="The Broad Institute Genome Sequencing Center for Infectious Disease"/>
            <person name="Wu L."/>
            <person name="Ma J."/>
        </authorList>
    </citation>
    <scope>NUCLEOTIDE SEQUENCE [LARGE SCALE GENOMIC DNA]</scope>
    <source>
        <strain evidence="3">KCTC 32465</strain>
    </source>
</reference>
<dbReference type="Proteomes" id="UP000634455">
    <property type="component" value="Unassembled WGS sequence"/>
</dbReference>
<sequence length="125" mass="13391">MTDTKKTAKTATDKTAETVQDVNNTFTDAKSAVTEAASAYVSGVTAITKSVFGIGKEIAQETVDHGKMSMKANCMRSLVEMQAGYVQHRVESSTVHFKTVADVTTDSVKNVYAPIAELVNNRKAA</sequence>
<name>A0ABQ3CUD7_9RHOB</name>
<evidence type="ECO:0000259" key="1">
    <source>
        <dbReference type="Pfam" id="PF09361"/>
    </source>
</evidence>
<dbReference type="InterPro" id="IPR018968">
    <property type="entry name" value="Phasin"/>
</dbReference>
<proteinExistence type="predicted"/>
<feature type="domain" description="Phasin" evidence="1">
    <location>
        <begin position="21"/>
        <end position="117"/>
    </location>
</feature>
<organism evidence="2 3">
    <name type="scientific">Paramylibacter ulvae</name>
    <dbReference type="NCBI Taxonomy" id="1651968"/>
    <lineage>
        <taxon>Bacteria</taxon>
        <taxon>Pseudomonadati</taxon>
        <taxon>Pseudomonadota</taxon>
        <taxon>Alphaproteobacteria</taxon>
        <taxon>Rhodobacterales</taxon>
        <taxon>Paracoccaceae</taxon>
        <taxon>Paramylibacter</taxon>
    </lineage>
</organism>
<dbReference type="EMBL" id="BMZF01000001">
    <property type="protein sequence ID" value="GHA42994.1"/>
    <property type="molecule type" value="Genomic_DNA"/>
</dbReference>
<gene>
    <name evidence="2" type="ORF">GCM10008927_04440</name>
</gene>
<protein>
    <recommendedName>
        <fullName evidence="1">Phasin domain-containing protein</fullName>
    </recommendedName>
</protein>
<dbReference type="Pfam" id="PF09361">
    <property type="entry name" value="Phasin_2"/>
    <property type="match status" value="1"/>
</dbReference>
<evidence type="ECO:0000313" key="2">
    <source>
        <dbReference type="EMBL" id="GHA42994.1"/>
    </source>
</evidence>